<sequence length="239" mass="26772">MKKTIQHILRQLLLRRMLPIYLLATMAALFTSCTTPTTLSQQYPKMYEEKPLTIAIMPPINQTTHAEAKDFFYTTLYMPLSEKGYYVYSPYLTMEMFQQESAYDAELFLEKDLTAFRNVLGADAVMFTVIKNWERVNIGGMLKVKIEYILRSTKTGETLYNREGDITVDTSISSGAGGLGLLVDLVATAINTAATDKVIAGRKCNAFVLSDMPAGKYSPLYEKDQNNPAGKKNVKATVK</sequence>
<proteinExistence type="predicted"/>
<keyword evidence="4" id="KW-1185">Reference proteome</keyword>
<reference evidence="3" key="1">
    <citation type="submission" date="2022-12" db="EMBL/GenBank/DDBJ databases">
        <title>Phocaeicola acetigenes sp. nov., isolated feces from a healthy human.</title>
        <authorList>
            <person name="Do H."/>
            <person name="Ha Y.B."/>
            <person name="Kim J.-S."/>
            <person name="Suh M.K."/>
            <person name="Kim H.S."/>
            <person name="Lee J.-S."/>
        </authorList>
    </citation>
    <scope>NUCLEOTIDE SEQUENCE</scope>
    <source>
        <strain evidence="3">KGMB11183</strain>
    </source>
</reference>
<protein>
    <submittedName>
        <fullName evidence="3">DUF799 family lipoprotein</fullName>
    </submittedName>
</protein>
<dbReference type="InterPro" id="IPR008517">
    <property type="entry name" value="GNA1162-like"/>
</dbReference>
<dbReference type="PROSITE" id="PS51257">
    <property type="entry name" value="PROKAR_LIPOPROTEIN"/>
    <property type="match status" value="1"/>
</dbReference>
<feature type="signal peptide" evidence="2">
    <location>
        <begin position="1"/>
        <end position="27"/>
    </location>
</feature>
<evidence type="ECO:0000256" key="1">
    <source>
        <dbReference type="SAM" id="MobiDB-lite"/>
    </source>
</evidence>
<evidence type="ECO:0000313" key="3">
    <source>
        <dbReference type="EMBL" id="MCZ8373066.1"/>
    </source>
</evidence>
<dbReference type="Gene3D" id="3.40.50.10610">
    <property type="entry name" value="ABC-type transport auxiliary lipoprotein component"/>
    <property type="match status" value="1"/>
</dbReference>
<evidence type="ECO:0000313" key="4">
    <source>
        <dbReference type="Proteomes" id="UP001141933"/>
    </source>
</evidence>
<evidence type="ECO:0000256" key="2">
    <source>
        <dbReference type="SAM" id="SignalP"/>
    </source>
</evidence>
<dbReference type="EMBL" id="JAPZVM010000008">
    <property type="protein sequence ID" value="MCZ8373066.1"/>
    <property type="molecule type" value="Genomic_DNA"/>
</dbReference>
<gene>
    <name evidence="3" type="ORF">O6P32_10165</name>
</gene>
<comment type="caution">
    <text evidence="3">The sequence shown here is derived from an EMBL/GenBank/DDBJ whole genome shotgun (WGS) entry which is preliminary data.</text>
</comment>
<dbReference type="Pfam" id="PF05643">
    <property type="entry name" value="GNA1162-like"/>
    <property type="match status" value="1"/>
</dbReference>
<feature type="chain" id="PRO_5045095897" evidence="2">
    <location>
        <begin position="28"/>
        <end position="239"/>
    </location>
</feature>
<organism evidence="3 4">
    <name type="scientific">Phocaeicola acetigenes</name>
    <dbReference type="NCBI Taxonomy" id="3016083"/>
    <lineage>
        <taxon>Bacteria</taxon>
        <taxon>Pseudomonadati</taxon>
        <taxon>Bacteroidota</taxon>
        <taxon>Bacteroidia</taxon>
        <taxon>Bacteroidales</taxon>
        <taxon>Bacteroidaceae</taxon>
        <taxon>Phocaeicola</taxon>
    </lineage>
</organism>
<accession>A0ABT4PJ30</accession>
<dbReference type="Proteomes" id="UP001141933">
    <property type="component" value="Unassembled WGS sequence"/>
</dbReference>
<keyword evidence="3" id="KW-0449">Lipoprotein</keyword>
<keyword evidence="2" id="KW-0732">Signal</keyword>
<dbReference type="RefSeq" id="WP_269878362.1">
    <property type="nucleotide sequence ID" value="NZ_JAPZVM010000008.1"/>
</dbReference>
<feature type="region of interest" description="Disordered" evidence="1">
    <location>
        <begin position="220"/>
        <end position="239"/>
    </location>
</feature>
<name>A0ABT4PJ30_9BACT</name>